<evidence type="ECO:0000256" key="2">
    <source>
        <dbReference type="ARBA" id="ARBA00004651"/>
    </source>
</evidence>
<evidence type="ECO:0000259" key="14">
    <source>
        <dbReference type="Pfam" id="PF01292"/>
    </source>
</evidence>
<evidence type="ECO:0000313" key="16">
    <source>
        <dbReference type="Proteomes" id="UP001596055"/>
    </source>
</evidence>
<evidence type="ECO:0000256" key="7">
    <source>
        <dbReference type="ARBA" id="ARBA00022723"/>
    </source>
</evidence>
<evidence type="ECO:0000256" key="6">
    <source>
        <dbReference type="ARBA" id="ARBA00022692"/>
    </source>
</evidence>
<dbReference type="RefSeq" id="WP_248159921.1">
    <property type="nucleotide sequence ID" value="NZ_JAKZAJ010000005.1"/>
</dbReference>
<keyword evidence="11 13" id="KW-0472">Membrane</keyword>
<sequence length="173" mass="19333">MTWLDSDNRYGLVSRAIHWLMAALLIFMLLSEVWMEAFEEIGGGSGMPLHQGIGLALGALLVLRLFWRLVNWGQIRPPERWRMAAKLGHIALYGLMLALPLTGLFTTLGSGHGLHPFGLTLIERGPEIEWMEEIGEDAHEVMANLLWFVLAGHVLAALLHHHVVGDNTLRKMA</sequence>
<organism evidence="15 16">
    <name type="scientific">Marinobacter koreensis</name>
    <dbReference type="NCBI Taxonomy" id="335974"/>
    <lineage>
        <taxon>Bacteria</taxon>
        <taxon>Pseudomonadati</taxon>
        <taxon>Pseudomonadota</taxon>
        <taxon>Gammaproteobacteria</taxon>
        <taxon>Pseudomonadales</taxon>
        <taxon>Marinobacteraceae</taxon>
        <taxon>Marinobacter</taxon>
    </lineage>
</organism>
<keyword evidence="8" id="KW-0249">Electron transport</keyword>
<dbReference type="InterPro" id="IPR011577">
    <property type="entry name" value="Cyt_b561_bac/Ni-Hgenase"/>
</dbReference>
<dbReference type="PANTHER" id="PTHR30529">
    <property type="entry name" value="CYTOCHROME B561"/>
    <property type="match status" value="1"/>
</dbReference>
<evidence type="ECO:0000256" key="8">
    <source>
        <dbReference type="ARBA" id="ARBA00022982"/>
    </source>
</evidence>
<comment type="subcellular location">
    <subcellularLocation>
        <location evidence="2">Cell membrane</location>
        <topology evidence="2">Multi-pass membrane protein</topology>
    </subcellularLocation>
</comment>
<feature type="domain" description="Cytochrome b561 bacterial/Ni-hydrogenase" evidence="14">
    <location>
        <begin position="9"/>
        <end position="172"/>
    </location>
</feature>
<evidence type="ECO:0000256" key="5">
    <source>
        <dbReference type="ARBA" id="ARBA00022617"/>
    </source>
</evidence>
<keyword evidence="16" id="KW-1185">Reference proteome</keyword>
<dbReference type="InterPro" id="IPR052168">
    <property type="entry name" value="Cytochrome_b561_oxidase"/>
</dbReference>
<dbReference type="EMBL" id="JBHSNL010000004">
    <property type="protein sequence ID" value="MFC5545851.1"/>
    <property type="molecule type" value="Genomic_DNA"/>
</dbReference>
<dbReference type="Proteomes" id="UP001596055">
    <property type="component" value="Unassembled WGS sequence"/>
</dbReference>
<reference evidence="16" key="1">
    <citation type="journal article" date="2019" name="Int. J. Syst. Evol. Microbiol.">
        <title>The Global Catalogue of Microorganisms (GCM) 10K type strain sequencing project: providing services to taxonomists for standard genome sequencing and annotation.</title>
        <authorList>
            <consortium name="The Broad Institute Genomics Platform"/>
            <consortium name="The Broad Institute Genome Sequencing Center for Infectious Disease"/>
            <person name="Wu L."/>
            <person name="Ma J."/>
        </authorList>
    </citation>
    <scope>NUCLEOTIDE SEQUENCE [LARGE SCALE GENOMIC DNA]</scope>
    <source>
        <strain evidence="16">CGMCC 4.1799</strain>
    </source>
</reference>
<gene>
    <name evidence="15" type="ORF">ACFPQA_12365</name>
</gene>
<evidence type="ECO:0000256" key="4">
    <source>
        <dbReference type="ARBA" id="ARBA00022475"/>
    </source>
</evidence>
<accession>A0ABW0RM89</accession>
<evidence type="ECO:0000256" key="11">
    <source>
        <dbReference type="ARBA" id="ARBA00023136"/>
    </source>
</evidence>
<evidence type="ECO:0000256" key="13">
    <source>
        <dbReference type="SAM" id="Phobius"/>
    </source>
</evidence>
<protein>
    <submittedName>
        <fullName evidence="15">Cytochrome b</fullName>
    </submittedName>
</protein>
<comment type="cofactor">
    <cofactor evidence="1">
        <name>heme b</name>
        <dbReference type="ChEBI" id="CHEBI:60344"/>
    </cofactor>
</comment>
<keyword evidence="10" id="KW-0408">Iron</keyword>
<feature type="transmembrane region" description="Helical" evidence="13">
    <location>
        <begin position="145"/>
        <end position="164"/>
    </location>
</feature>
<keyword evidence="5" id="KW-0349">Heme</keyword>
<keyword evidence="3" id="KW-0813">Transport</keyword>
<evidence type="ECO:0000256" key="3">
    <source>
        <dbReference type="ARBA" id="ARBA00022448"/>
    </source>
</evidence>
<feature type="transmembrane region" description="Helical" evidence="13">
    <location>
        <begin position="12"/>
        <end position="31"/>
    </location>
</feature>
<evidence type="ECO:0000256" key="10">
    <source>
        <dbReference type="ARBA" id="ARBA00023004"/>
    </source>
</evidence>
<keyword evidence="4" id="KW-1003">Cell membrane</keyword>
<dbReference type="Gene3D" id="1.20.950.20">
    <property type="entry name" value="Transmembrane di-heme cytochromes, Chain C"/>
    <property type="match status" value="1"/>
</dbReference>
<dbReference type="InterPro" id="IPR016174">
    <property type="entry name" value="Di-haem_cyt_TM"/>
</dbReference>
<dbReference type="Pfam" id="PF01292">
    <property type="entry name" value="Ni_hydr_CYTB"/>
    <property type="match status" value="1"/>
</dbReference>
<keyword evidence="6 13" id="KW-0812">Transmembrane</keyword>
<evidence type="ECO:0000256" key="9">
    <source>
        <dbReference type="ARBA" id="ARBA00022989"/>
    </source>
</evidence>
<evidence type="ECO:0000313" key="15">
    <source>
        <dbReference type="EMBL" id="MFC5545851.1"/>
    </source>
</evidence>
<proteinExistence type="inferred from homology"/>
<feature type="transmembrane region" description="Helical" evidence="13">
    <location>
        <begin position="51"/>
        <end position="70"/>
    </location>
</feature>
<evidence type="ECO:0000256" key="1">
    <source>
        <dbReference type="ARBA" id="ARBA00001970"/>
    </source>
</evidence>
<dbReference type="PANTHER" id="PTHR30529:SF1">
    <property type="entry name" value="CYTOCHROME B561 HOMOLOG 2"/>
    <property type="match status" value="1"/>
</dbReference>
<dbReference type="SUPFAM" id="SSF81342">
    <property type="entry name" value="Transmembrane di-heme cytochromes"/>
    <property type="match status" value="1"/>
</dbReference>
<keyword evidence="9 13" id="KW-1133">Transmembrane helix</keyword>
<name>A0ABW0RM89_9GAMM</name>
<feature type="transmembrane region" description="Helical" evidence="13">
    <location>
        <begin position="90"/>
        <end position="109"/>
    </location>
</feature>
<comment type="caution">
    <text evidence="15">The sequence shown here is derived from an EMBL/GenBank/DDBJ whole genome shotgun (WGS) entry which is preliminary data.</text>
</comment>
<comment type="similarity">
    <text evidence="12">Belongs to the cytochrome b561 family.</text>
</comment>
<keyword evidence="7" id="KW-0479">Metal-binding</keyword>
<evidence type="ECO:0000256" key="12">
    <source>
        <dbReference type="ARBA" id="ARBA00037975"/>
    </source>
</evidence>